<dbReference type="PROSITE" id="PS50949">
    <property type="entry name" value="HTH_GNTR"/>
    <property type="match status" value="1"/>
</dbReference>
<dbReference type="SMART" id="SM00895">
    <property type="entry name" value="FCD"/>
    <property type="match status" value="1"/>
</dbReference>
<dbReference type="InterPro" id="IPR008920">
    <property type="entry name" value="TF_FadR/GntR_C"/>
</dbReference>
<dbReference type="Proteomes" id="UP000551616">
    <property type="component" value="Unassembled WGS sequence"/>
</dbReference>
<dbReference type="SMART" id="SM00345">
    <property type="entry name" value="HTH_GNTR"/>
    <property type="match status" value="1"/>
</dbReference>
<keyword evidence="3" id="KW-0804">Transcription</keyword>
<protein>
    <recommendedName>
        <fullName evidence="4">HTH gntR-type domain-containing protein</fullName>
    </recommendedName>
</protein>
<dbReference type="Gene3D" id="1.10.10.10">
    <property type="entry name" value="Winged helix-like DNA-binding domain superfamily/Winged helix DNA-binding domain"/>
    <property type="match status" value="1"/>
</dbReference>
<keyword evidence="2" id="KW-0238">DNA-binding</keyword>
<dbReference type="Pfam" id="PF00392">
    <property type="entry name" value="GntR"/>
    <property type="match status" value="1"/>
</dbReference>
<dbReference type="InterPro" id="IPR036388">
    <property type="entry name" value="WH-like_DNA-bd_sf"/>
</dbReference>
<name>A0A7V8V2U5_9BACT</name>
<dbReference type="InterPro" id="IPR011711">
    <property type="entry name" value="GntR_C"/>
</dbReference>
<evidence type="ECO:0000256" key="1">
    <source>
        <dbReference type="ARBA" id="ARBA00023015"/>
    </source>
</evidence>
<feature type="domain" description="HTH gntR-type" evidence="4">
    <location>
        <begin position="26"/>
        <end position="93"/>
    </location>
</feature>
<dbReference type="GO" id="GO:0003677">
    <property type="term" value="F:DNA binding"/>
    <property type="evidence" value="ECO:0007669"/>
    <property type="project" value="UniProtKB-KW"/>
</dbReference>
<dbReference type="AlphaFoldDB" id="A0A7V8V2U5"/>
<dbReference type="Gene3D" id="1.20.120.530">
    <property type="entry name" value="GntR ligand-binding domain-like"/>
    <property type="match status" value="1"/>
</dbReference>
<evidence type="ECO:0000259" key="4">
    <source>
        <dbReference type="PROSITE" id="PS50949"/>
    </source>
</evidence>
<evidence type="ECO:0000256" key="2">
    <source>
        <dbReference type="ARBA" id="ARBA00023125"/>
    </source>
</evidence>
<reference evidence="5 6" key="1">
    <citation type="submission" date="2020-05" db="EMBL/GenBank/DDBJ databases">
        <title>Bremerella alba sp. nov., a novel planctomycete isolated from the surface of the macroalga Fucus spiralis.</title>
        <authorList>
            <person name="Godinho O."/>
            <person name="Botelho R."/>
            <person name="Albuquerque L."/>
            <person name="Wiegand S."/>
            <person name="Da Costa M.S."/>
            <person name="Lobo-Da-Cunha A."/>
            <person name="Jogler C."/>
            <person name="Lage O.M."/>
        </authorList>
    </citation>
    <scope>NUCLEOTIDE SEQUENCE [LARGE SCALE GENOMIC DNA]</scope>
    <source>
        <strain evidence="5 6">FF15</strain>
    </source>
</reference>
<gene>
    <name evidence="5" type="ORF">HOV93_09890</name>
</gene>
<sequence length="241" mass="27001">MLMLCTVRAILEDMITEKKSERPVLLNASEKCYSVLRKMLVCGQLPVGSRLAEVEWSQRLGVQRAALREAMVLLTHDGLLIRRATGGFFVPKPEEVRYDSLWDARIVLELGALELTFAPGTPPRDLTPLKKICGTMEDLHLSGLTMGFYESDFLFHQTLLELSGNEILSKMFSHSAQHFYPLAPVTEDIRKEKEAKVIREHREIIAFLEAGDVPAASGLLREHIARNKAVIPNLPVAAGRK</sequence>
<comment type="caution">
    <text evidence="5">The sequence shown here is derived from an EMBL/GenBank/DDBJ whole genome shotgun (WGS) entry which is preliminary data.</text>
</comment>
<keyword evidence="6" id="KW-1185">Reference proteome</keyword>
<evidence type="ECO:0000256" key="3">
    <source>
        <dbReference type="ARBA" id="ARBA00023163"/>
    </source>
</evidence>
<dbReference type="EMBL" id="JABRWO010000002">
    <property type="protein sequence ID" value="MBA2113836.1"/>
    <property type="molecule type" value="Genomic_DNA"/>
</dbReference>
<dbReference type="InterPro" id="IPR036390">
    <property type="entry name" value="WH_DNA-bd_sf"/>
</dbReference>
<dbReference type="Pfam" id="PF07729">
    <property type="entry name" value="FCD"/>
    <property type="match status" value="1"/>
</dbReference>
<dbReference type="PANTHER" id="PTHR43537">
    <property type="entry name" value="TRANSCRIPTIONAL REGULATOR, GNTR FAMILY"/>
    <property type="match status" value="1"/>
</dbReference>
<dbReference type="SUPFAM" id="SSF46785">
    <property type="entry name" value="Winged helix' DNA-binding domain"/>
    <property type="match status" value="1"/>
</dbReference>
<organism evidence="5 6">
    <name type="scientific">Bremerella alba</name>
    <dbReference type="NCBI Taxonomy" id="980252"/>
    <lineage>
        <taxon>Bacteria</taxon>
        <taxon>Pseudomonadati</taxon>
        <taxon>Planctomycetota</taxon>
        <taxon>Planctomycetia</taxon>
        <taxon>Pirellulales</taxon>
        <taxon>Pirellulaceae</taxon>
        <taxon>Bremerella</taxon>
    </lineage>
</organism>
<dbReference type="SUPFAM" id="SSF48008">
    <property type="entry name" value="GntR ligand-binding domain-like"/>
    <property type="match status" value="1"/>
</dbReference>
<proteinExistence type="predicted"/>
<evidence type="ECO:0000313" key="6">
    <source>
        <dbReference type="Proteomes" id="UP000551616"/>
    </source>
</evidence>
<accession>A0A7V8V2U5</accession>
<dbReference type="InterPro" id="IPR000524">
    <property type="entry name" value="Tscrpt_reg_HTH_GntR"/>
</dbReference>
<dbReference type="PANTHER" id="PTHR43537:SF5">
    <property type="entry name" value="UXU OPERON TRANSCRIPTIONAL REGULATOR"/>
    <property type="match status" value="1"/>
</dbReference>
<dbReference type="GO" id="GO:0003700">
    <property type="term" value="F:DNA-binding transcription factor activity"/>
    <property type="evidence" value="ECO:0007669"/>
    <property type="project" value="InterPro"/>
</dbReference>
<keyword evidence="1" id="KW-0805">Transcription regulation</keyword>
<evidence type="ECO:0000313" key="5">
    <source>
        <dbReference type="EMBL" id="MBA2113836.1"/>
    </source>
</evidence>